<keyword evidence="4" id="KW-0963">Cytoplasm</keyword>
<dbReference type="SMART" id="SM00529">
    <property type="entry name" value="HTH_DTXR"/>
    <property type="match status" value="1"/>
</dbReference>
<evidence type="ECO:0000256" key="4">
    <source>
        <dbReference type="ARBA" id="ARBA00022490"/>
    </source>
</evidence>
<dbReference type="InterPro" id="IPR038157">
    <property type="entry name" value="FeoA_core_dom"/>
</dbReference>
<evidence type="ECO:0000256" key="5">
    <source>
        <dbReference type="ARBA" id="ARBA00022491"/>
    </source>
</evidence>
<keyword evidence="7" id="KW-0805">Transcription regulation</keyword>
<dbReference type="InterPro" id="IPR011991">
    <property type="entry name" value="ArsR-like_HTH"/>
</dbReference>
<dbReference type="RefSeq" id="WP_286215588.1">
    <property type="nucleotide sequence ID" value="NZ_AP027736.1"/>
</dbReference>
<accession>A0ABP9WJ26</accession>
<evidence type="ECO:0000256" key="11">
    <source>
        <dbReference type="ARBA" id="ARBA00023211"/>
    </source>
</evidence>
<sequence length="227" mass="24428">MTEPQLSPTAEDYVKIVWSATEWSDSRVTTKQLAERLGVSAPTVSENVRKLVAAGLLDHRPYGAITLTAEGERRALDMVRRHRLIETFLVTQLGYGWDEVHDEAEVLEHACSPRMIDALDRLLGHPTRDPHGDPIPSAAGRIVSLDGTNLAHAAPGAWTVARLSDADPAVLRDLAALGLTVDASIRVMDPPDLEGDRGILIETAEATTVVVPPATASAVWLVPQGIS</sequence>
<dbReference type="EMBL" id="BAABRR010000014">
    <property type="protein sequence ID" value="GAA5519842.1"/>
    <property type="molecule type" value="Genomic_DNA"/>
</dbReference>
<dbReference type="InterPro" id="IPR000485">
    <property type="entry name" value="AsnC-type_HTH_dom"/>
</dbReference>
<keyword evidence="5" id="KW-0678">Repressor</keyword>
<dbReference type="Pfam" id="PF01325">
    <property type="entry name" value="Fe_dep_repress"/>
    <property type="match status" value="1"/>
</dbReference>
<gene>
    <name evidence="14" type="primary">mntR</name>
    <name evidence="14" type="ORF">Lsed01_02300</name>
</gene>
<evidence type="ECO:0000256" key="2">
    <source>
        <dbReference type="ARBA" id="ARBA00007871"/>
    </source>
</evidence>
<comment type="subcellular location">
    <subcellularLocation>
        <location evidence="1">Cytoplasm</location>
    </subcellularLocation>
</comment>
<keyword evidence="10" id="KW-0804">Transcription</keyword>
<evidence type="ECO:0000259" key="13">
    <source>
        <dbReference type="PROSITE" id="PS50944"/>
    </source>
</evidence>
<dbReference type="InterPro" id="IPR022687">
    <property type="entry name" value="HTH_DTXR"/>
</dbReference>
<evidence type="ECO:0000313" key="15">
    <source>
        <dbReference type="Proteomes" id="UP001426770"/>
    </source>
</evidence>
<dbReference type="PROSITE" id="PS50944">
    <property type="entry name" value="HTH_DTXR"/>
    <property type="match status" value="1"/>
</dbReference>
<keyword evidence="6" id="KW-0408">Iron</keyword>
<dbReference type="InterPro" id="IPR007167">
    <property type="entry name" value="Fe-transptr_FeoA-like"/>
</dbReference>
<name>A0ABP9WJ26_9MICO</name>
<dbReference type="CDD" id="cd00090">
    <property type="entry name" value="HTH_ARSR"/>
    <property type="match status" value="1"/>
</dbReference>
<dbReference type="InterPro" id="IPR001367">
    <property type="entry name" value="Fe_dep_repressor"/>
</dbReference>
<keyword evidence="9" id="KW-0010">Activator</keyword>
<dbReference type="InterPro" id="IPR008988">
    <property type="entry name" value="Transcriptional_repressor_C"/>
</dbReference>
<evidence type="ECO:0000313" key="14">
    <source>
        <dbReference type="EMBL" id="GAA5519842.1"/>
    </source>
</evidence>
<comment type="subunit">
    <text evidence="3">Homodimer.</text>
</comment>
<keyword evidence="8" id="KW-0238">DNA-binding</keyword>
<dbReference type="InterPro" id="IPR036388">
    <property type="entry name" value="WH-like_DNA-bd_sf"/>
</dbReference>
<dbReference type="InterPro" id="IPR036390">
    <property type="entry name" value="WH_DNA-bd_sf"/>
</dbReference>
<evidence type="ECO:0000256" key="1">
    <source>
        <dbReference type="ARBA" id="ARBA00004496"/>
    </source>
</evidence>
<evidence type="ECO:0000256" key="9">
    <source>
        <dbReference type="ARBA" id="ARBA00023159"/>
    </source>
</evidence>
<dbReference type="Gene3D" id="1.10.60.10">
    <property type="entry name" value="Iron dependent repressor, metal binding and dimerisation domain"/>
    <property type="match status" value="1"/>
</dbReference>
<dbReference type="Proteomes" id="UP001426770">
    <property type="component" value="Unassembled WGS sequence"/>
</dbReference>
<dbReference type="Pfam" id="PF02742">
    <property type="entry name" value="Fe_dep_repr_C"/>
    <property type="match status" value="1"/>
</dbReference>
<evidence type="ECO:0000256" key="12">
    <source>
        <dbReference type="ARBA" id="ARBA00032593"/>
    </source>
</evidence>
<dbReference type="SUPFAM" id="SSF46785">
    <property type="entry name" value="Winged helix' DNA-binding domain"/>
    <property type="match status" value="1"/>
</dbReference>
<organism evidence="14 15">
    <name type="scientific">Demequina sediminis</name>
    <dbReference type="NCBI Taxonomy" id="1930058"/>
    <lineage>
        <taxon>Bacteria</taxon>
        <taxon>Bacillati</taxon>
        <taxon>Actinomycetota</taxon>
        <taxon>Actinomycetes</taxon>
        <taxon>Micrococcales</taxon>
        <taxon>Demequinaceae</taxon>
        <taxon>Demequina</taxon>
    </lineage>
</organism>
<dbReference type="SUPFAM" id="SSF50037">
    <property type="entry name" value="C-terminal domain of transcriptional repressors"/>
    <property type="match status" value="1"/>
</dbReference>
<dbReference type="Pfam" id="PF04023">
    <property type="entry name" value="FeoA"/>
    <property type="match status" value="1"/>
</dbReference>
<reference evidence="14 15" key="1">
    <citation type="submission" date="2024-02" db="EMBL/GenBank/DDBJ databases">
        <title>Lysinimicrobium sediminis NBRC 112286.</title>
        <authorList>
            <person name="Ichikawa N."/>
            <person name="Katano-Makiyama Y."/>
            <person name="Hidaka K."/>
        </authorList>
    </citation>
    <scope>NUCLEOTIDE SEQUENCE [LARGE SCALE GENOMIC DNA]</scope>
    <source>
        <strain evidence="14 15">NBRC 112286</strain>
    </source>
</reference>
<proteinExistence type="inferred from homology"/>
<protein>
    <recommendedName>
        <fullName evidence="12">Manganese transport regulator</fullName>
    </recommendedName>
</protein>
<dbReference type="PRINTS" id="PR00033">
    <property type="entry name" value="HTHASNC"/>
</dbReference>
<dbReference type="SUPFAM" id="SSF47979">
    <property type="entry name" value="Iron-dependent repressor protein, dimerization domain"/>
    <property type="match status" value="1"/>
</dbReference>
<evidence type="ECO:0000256" key="6">
    <source>
        <dbReference type="ARBA" id="ARBA00023004"/>
    </source>
</evidence>
<comment type="caution">
    <text evidence="14">The sequence shown here is derived from an EMBL/GenBank/DDBJ whole genome shotgun (WGS) entry which is preliminary data.</text>
</comment>
<dbReference type="PANTHER" id="PTHR33238:SF11">
    <property type="entry name" value="TRANSCRIPTIONAL REGULATOR MNTR"/>
    <property type="match status" value="1"/>
</dbReference>
<evidence type="ECO:0000256" key="3">
    <source>
        <dbReference type="ARBA" id="ARBA00011738"/>
    </source>
</evidence>
<evidence type="ECO:0000256" key="10">
    <source>
        <dbReference type="ARBA" id="ARBA00023163"/>
    </source>
</evidence>
<comment type="similarity">
    <text evidence="2">Belongs to the DtxR/MntR family.</text>
</comment>
<dbReference type="Gene3D" id="2.30.30.90">
    <property type="match status" value="1"/>
</dbReference>
<dbReference type="InterPro" id="IPR022689">
    <property type="entry name" value="Iron_dep_repressor"/>
</dbReference>
<dbReference type="InterPro" id="IPR050536">
    <property type="entry name" value="DtxR_MntR_Metal-Reg"/>
</dbReference>
<evidence type="ECO:0000256" key="7">
    <source>
        <dbReference type="ARBA" id="ARBA00023015"/>
    </source>
</evidence>
<dbReference type="InterPro" id="IPR036421">
    <property type="entry name" value="Fe_dep_repressor_sf"/>
</dbReference>
<feature type="domain" description="HTH dtxR-type" evidence="13">
    <location>
        <begin position="6"/>
        <end position="68"/>
    </location>
</feature>
<keyword evidence="15" id="KW-1185">Reference proteome</keyword>
<dbReference type="PANTHER" id="PTHR33238">
    <property type="entry name" value="IRON (METAL) DEPENDENT REPRESSOR, DTXR FAMILY"/>
    <property type="match status" value="1"/>
</dbReference>
<keyword evidence="11" id="KW-0464">Manganese</keyword>
<evidence type="ECO:0000256" key="8">
    <source>
        <dbReference type="ARBA" id="ARBA00023125"/>
    </source>
</evidence>
<dbReference type="Gene3D" id="1.10.10.10">
    <property type="entry name" value="Winged helix-like DNA-binding domain superfamily/Winged helix DNA-binding domain"/>
    <property type="match status" value="1"/>
</dbReference>